<keyword evidence="2" id="KW-1185">Reference proteome</keyword>
<comment type="caution">
    <text evidence="1">The sequence shown here is derived from an EMBL/GenBank/DDBJ whole genome shotgun (WGS) entry which is preliminary data.</text>
</comment>
<accession>A0AA35SYZ5</accession>
<evidence type="ECO:0000313" key="1">
    <source>
        <dbReference type="EMBL" id="CAI8038072.1"/>
    </source>
</evidence>
<sequence length="63" mass="7031">MQTTFNVGGWQCSAQATHIHTQHLLRHTAIKCVGGSVLLLREVRELFLAAVWWLRGERGEGCG</sequence>
<reference evidence="1" key="1">
    <citation type="submission" date="2023-03" db="EMBL/GenBank/DDBJ databases">
        <authorList>
            <person name="Steffen K."/>
            <person name="Cardenas P."/>
        </authorList>
    </citation>
    <scope>NUCLEOTIDE SEQUENCE</scope>
</reference>
<proteinExistence type="predicted"/>
<dbReference type="AlphaFoldDB" id="A0AA35SYZ5"/>
<dbReference type="Proteomes" id="UP001174909">
    <property type="component" value="Unassembled WGS sequence"/>
</dbReference>
<evidence type="ECO:0000313" key="2">
    <source>
        <dbReference type="Proteomes" id="UP001174909"/>
    </source>
</evidence>
<dbReference type="EMBL" id="CASHTH010002973">
    <property type="protein sequence ID" value="CAI8038072.1"/>
    <property type="molecule type" value="Genomic_DNA"/>
</dbReference>
<protein>
    <submittedName>
        <fullName evidence="1">Uncharacterized protein</fullName>
    </submittedName>
</protein>
<gene>
    <name evidence="1" type="ORF">GBAR_LOCUS21224</name>
</gene>
<organism evidence="1 2">
    <name type="scientific">Geodia barretti</name>
    <name type="common">Barrett's horny sponge</name>
    <dbReference type="NCBI Taxonomy" id="519541"/>
    <lineage>
        <taxon>Eukaryota</taxon>
        <taxon>Metazoa</taxon>
        <taxon>Porifera</taxon>
        <taxon>Demospongiae</taxon>
        <taxon>Heteroscleromorpha</taxon>
        <taxon>Tetractinellida</taxon>
        <taxon>Astrophorina</taxon>
        <taxon>Geodiidae</taxon>
        <taxon>Geodia</taxon>
    </lineage>
</organism>
<feature type="non-terminal residue" evidence="1">
    <location>
        <position position="1"/>
    </location>
</feature>
<name>A0AA35SYZ5_GEOBA</name>